<reference evidence="1 2" key="1">
    <citation type="journal article" date="2014" name="Nat. Commun.">
        <title>Klebsormidium flaccidum genome reveals primary factors for plant terrestrial adaptation.</title>
        <authorList>
            <person name="Hori K."/>
            <person name="Maruyama F."/>
            <person name="Fujisawa T."/>
            <person name="Togashi T."/>
            <person name="Yamamoto N."/>
            <person name="Seo M."/>
            <person name="Sato S."/>
            <person name="Yamada T."/>
            <person name="Mori H."/>
            <person name="Tajima N."/>
            <person name="Moriyama T."/>
            <person name="Ikeuchi M."/>
            <person name="Watanabe M."/>
            <person name="Wada H."/>
            <person name="Kobayashi K."/>
            <person name="Saito M."/>
            <person name="Masuda T."/>
            <person name="Sasaki-Sekimoto Y."/>
            <person name="Mashiguchi K."/>
            <person name="Awai K."/>
            <person name="Shimojima M."/>
            <person name="Masuda S."/>
            <person name="Iwai M."/>
            <person name="Nobusawa T."/>
            <person name="Narise T."/>
            <person name="Kondo S."/>
            <person name="Saito H."/>
            <person name="Sato R."/>
            <person name="Murakawa M."/>
            <person name="Ihara Y."/>
            <person name="Oshima-Yamada Y."/>
            <person name="Ohtaka K."/>
            <person name="Satoh M."/>
            <person name="Sonobe K."/>
            <person name="Ishii M."/>
            <person name="Ohtani R."/>
            <person name="Kanamori-Sato M."/>
            <person name="Honoki R."/>
            <person name="Miyazaki D."/>
            <person name="Mochizuki H."/>
            <person name="Umetsu J."/>
            <person name="Higashi K."/>
            <person name="Shibata D."/>
            <person name="Kamiya Y."/>
            <person name="Sato N."/>
            <person name="Nakamura Y."/>
            <person name="Tabata S."/>
            <person name="Ida S."/>
            <person name="Kurokawa K."/>
            <person name="Ohta H."/>
        </authorList>
    </citation>
    <scope>NUCLEOTIDE SEQUENCE [LARGE SCALE GENOMIC DNA]</scope>
    <source>
        <strain evidence="1 2">NIES-2285</strain>
    </source>
</reference>
<name>A0A1Y1ITU7_KLENI</name>
<dbReference type="EMBL" id="DF238546">
    <property type="protein sequence ID" value="GAQ93512.1"/>
    <property type="molecule type" value="Genomic_DNA"/>
</dbReference>
<evidence type="ECO:0000313" key="2">
    <source>
        <dbReference type="Proteomes" id="UP000054558"/>
    </source>
</evidence>
<proteinExistence type="predicted"/>
<accession>A0A1Y1ITU7</accession>
<organism evidence="1 2">
    <name type="scientific">Klebsormidium nitens</name>
    <name type="common">Green alga</name>
    <name type="synonym">Ulothrix nitens</name>
    <dbReference type="NCBI Taxonomy" id="105231"/>
    <lineage>
        <taxon>Eukaryota</taxon>
        <taxon>Viridiplantae</taxon>
        <taxon>Streptophyta</taxon>
        <taxon>Klebsormidiophyceae</taxon>
        <taxon>Klebsormidiales</taxon>
        <taxon>Klebsormidiaceae</taxon>
        <taxon>Klebsormidium</taxon>
    </lineage>
</organism>
<evidence type="ECO:0000313" key="1">
    <source>
        <dbReference type="EMBL" id="GAQ93512.1"/>
    </source>
</evidence>
<dbReference type="AlphaFoldDB" id="A0A1Y1ITU7"/>
<keyword evidence="2" id="KW-1185">Reference proteome</keyword>
<feature type="non-terminal residue" evidence="1">
    <location>
        <position position="246"/>
    </location>
</feature>
<gene>
    <name evidence="1" type="ORF">KFL_015970025</name>
</gene>
<dbReference type="Proteomes" id="UP000054558">
    <property type="component" value="Unassembled WGS sequence"/>
</dbReference>
<protein>
    <submittedName>
        <fullName evidence="1">Uncharacterized protein</fullName>
    </submittedName>
</protein>
<sequence>MLAGSTQASKVVDYAIGQIVGKKQFAKQHDGISLRTLRSHAKQTECALDAMPGILEQVVQEVSVEKEKFLKVAEQAARRALEAQDQGRGVPAEVLRTAAAVAQRKEEIREAGSKAWRALVRRRFKKRLENTPELRHVARGHQVAIHVKYPHFKSGVEQLVMHMNGGRADAKRASVSIYMGKSTWKVVVKKLADEAAMGDLGGAIRVSESTLKKHRKRAERSCQPKIVNPAGQLDLSSRKVAKILLP</sequence>